<dbReference type="GO" id="GO:0003824">
    <property type="term" value="F:catalytic activity"/>
    <property type="evidence" value="ECO:0007669"/>
    <property type="project" value="InterPro"/>
</dbReference>
<dbReference type="InterPro" id="IPR039661">
    <property type="entry name" value="ELP3"/>
</dbReference>
<comment type="caution">
    <text evidence="8">The sequence shown here is derived from an EMBL/GenBank/DDBJ whole genome shotgun (WGS) entry which is preliminary data.</text>
</comment>
<dbReference type="GO" id="GO:0051539">
    <property type="term" value="F:4 iron, 4 sulfur cluster binding"/>
    <property type="evidence" value="ECO:0007669"/>
    <property type="project" value="UniProtKB-KW"/>
</dbReference>
<evidence type="ECO:0000256" key="2">
    <source>
        <dbReference type="ARBA" id="ARBA00022485"/>
    </source>
</evidence>
<keyword evidence="6" id="KW-0411">Iron-sulfur</keyword>
<evidence type="ECO:0000256" key="1">
    <source>
        <dbReference type="ARBA" id="ARBA00001966"/>
    </source>
</evidence>
<evidence type="ECO:0000256" key="6">
    <source>
        <dbReference type="ARBA" id="ARBA00023014"/>
    </source>
</evidence>
<dbReference type="InterPro" id="IPR005909">
    <property type="entry name" value="RaSEA"/>
</dbReference>
<keyword evidence="9" id="KW-1185">Reference proteome</keyword>
<dbReference type="PATRIC" id="fig|49547.3.peg.784"/>
<keyword evidence="2" id="KW-0004">4Fe-4S</keyword>
<keyword evidence="5" id="KW-0408">Iron</keyword>
<dbReference type="InterPro" id="IPR006638">
    <property type="entry name" value="Elp3/MiaA/NifB-like_rSAM"/>
</dbReference>
<evidence type="ECO:0000256" key="3">
    <source>
        <dbReference type="ARBA" id="ARBA00022691"/>
    </source>
</evidence>
<name>A0A166CCP5_9EURY</name>
<evidence type="ECO:0000259" key="7">
    <source>
        <dbReference type="SMART" id="SM00729"/>
    </source>
</evidence>
<sequence length="357" mass="41206">MMEIQQLNYEIRSKAIERVPKRDIERLSVSWFNKDLSYSGVSDTMYMILPTPGCSWALGNSGGCTMCSYISDSPMVKINSNKLFELFKEEFEKYELTDYTVIKIFVSGSFLNPLELDIESRDKILKYLSENEHIKEIVVESRPEYIKKDDLEDIFSIIGDKLFEISIGLESADDFTRDIKINKGFTKKDFEEGISIVKGLKNKHDIKSKAYILVKPILTNEKEAIDDAIKTAIYCDKIGVDRLSFTPVTVHRGTLLEFLWKRKAYQPSWIWSCVEIINNIRENITIPSLMDTSGFGSRRGPYNCKKCNKDLKHLIIDSNLKQSQIEYECNCKNEWHGIIESADLNKSKTFIKHLPLI</sequence>
<dbReference type="GO" id="GO:0002926">
    <property type="term" value="P:tRNA wobble base 5-methoxycarbonylmethyl-2-thiouridinylation"/>
    <property type="evidence" value="ECO:0007669"/>
    <property type="project" value="TreeGrafter"/>
</dbReference>
<evidence type="ECO:0000256" key="4">
    <source>
        <dbReference type="ARBA" id="ARBA00022723"/>
    </source>
</evidence>
<dbReference type="NCBIfam" id="TIGR01210">
    <property type="entry name" value="archaeosine biosynthesis radical SAM protein RaSEA"/>
    <property type="match status" value="1"/>
</dbReference>
<dbReference type="PANTHER" id="PTHR11135:SF0">
    <property type="entry name" value="ELONGATOR COMPLEX PROTEIN 3"/>
    <property type="match status" value="1"/>
</dbReference>
<evidence type="ECO:0000313" key="8">
    <source>
        <dbReference type="EMBL" id="KZX13197.1"/>
    </source>
</evidence>
<dbReference type="Proteomes" id="UP000077245">
    <property type="component" value="Unassembled WGS sequence"/>
</dbReference>
<dbReference type="InterPro" id="IPR058240">
    <property type="entry name" value="rSAM_sf"/>
</dbReference>
<proteinExistence type="predicted"/>
<dbReference type="PANTHER" id="PTHR11135">
    <property type="entry name" value="HISTONE ACETYLTRANSFERASE-RELATED"/>
    <property type="match status" value="1"/>
</dbReference>
<dbReference type="SUPFAM" id="SSF102114">
    <property type="entry name" value="Radical SAM enzymes"/>
    <property type="match status" value="1"/>
</dbReference>
<keyword evidence="3" id="KW-0949">S-adenosyl-L-methionine</keyword>
<dbReference type="AlphaFoldDB" id="A0A166CCP5"/>
<accession>A0A166CCP5</accession>
<evidence type="ECO:0000256" key="5">
    <source>
        <dbReference type="ARBA" id="ARBA00023004"/>
    </source>
</evidence>
<protein>
    <recommendedName>
        <fullName evidence="7">Elp3/MiaA/NifB-like radical SAM core domain-containing protein</fullName>
    </recommendedName>
</protein>
<gene>
    <name evidence="8" type="ORF">MBCUR_07240</name>
</gene>
<evidence type="ECO:0000313" key="9">
    <source>
        <dbReference type="Proteomes" id="UP000077245"/>
    </source>
</evidence>
<reference evidence="8 9" key="1">
    <citation type="submission" date="2016-04" db="EMBL/GenBank/DDBJ databases">
        <title>Genome sequence of Methanobrevibacter curvatus DSM 11111.</title>
        <authorList>
            <person name="Poehlein A."/>
            <person name="Seedorf H."/>
            <person name="Daniel R."/>
        </authorList>
    </citation>
    <scope>NUCLEOTIDE SEQUENCE [LARGE SCALE GENOMIC DNA]</scope>
    <source>
        <strain evidence="8 9">DSM 11111</strain>
    </source>
</reference>
<dbReference type="SMART" id="SM00729">
    <property type="entry name" value="Elp3"/>
    <property type="match status" value="1"/>
</dbReference>
<dbReference type="PIRSF" id="PIRSF004954">
    <property type="entry name" value="Radical_SAM"/>
    <property type="match status" value="1"/>
</dbReference>
<feature type="domain" description="Elp3/MiaA/NifB-like radical SAM core" evidence="7">
    <location>
        <begin position="44"/>
        <end position="279"/>
    </location>
</feature>
<organism evidence="8 9">
    <name type="scientific">Methanobrevibacter curvatus</name>
    <dbReference type="NCBI Taxonomy" id="49547"/>
    <lineage>
        <taxon>Archaea</taxon>
        <taxon>Methanobacteriati</taxon>
        <taxon>Methanobacteriota</taxon>
        <taxon>Methanomada group</taxon>
        <taxon>Methanobacteria</taxon>
        <taxon>Methanobacteriales</taxon>
        <taxon>Methanobacteriaceae</taxon>
        <taxon>Methanobrevibacter</taxon>
    </lineage>
</organism>
<dbReference type="GO" id="GO:0046872">
    <property type="term" value="F:metal ion binding"/>
    <property type="evidence" value="ECO:0007669"/>
    <property type="project" value="UniProtKB-KW"/>
</dbReference>
<comment type="cofactor">
    <cofactor evidence="1">
        <name>[4Fe-4S] cluster</name>
        <dbReference type="ChEBI" id="CHEBI:49883"/>
    </cofactor>
</comment>
<dbReference type="EMBL" id="LWMV01000154">
    <property type="protein sequence ID" value="KZX13197.1"/>
    <property type="molecule type" value="Genomic_DNA"/>
</dbReference>
<dbReference type="STRING" id="49547.MBCUR_07240"/>
<dbReference type="GO" id="GO:0005737">
    <property type="term" value="C:cytoplasm"/>
    <property type="evidence" value="ECO:0007669"/>
    <property type="project" value="TreeGrafter"/>
</dbReference>
<keyword evidence="4" id="KW-0479">Metal-binding</keyword>